<dbReference type="AlphaFoldDB" id="A0A9W6TI78"/>
<gene>
    <name evidence="2" type="ORF">Plil01_000543900</name>
</gene>
<feature type="compositionally biased region" description="Acidic residues" evidence="1">
    <location>
        <begin position="139"/>
        <end position="148"/>
    </location>
</feature>
<feature type="compositionally biased region" description="Basic and acidic residues" evidence="1">
    <location>
        <begin position="173"/>
        <end position="184"/>
    </location>
</feature>
<proteinExistence type="predicted"/>
<dbReference type="EMBL" id="BSXW01000228">
    <property type="protein sequence ID" value="GMF15675.1"/>
    <property type="molecule type" value="Genomic_DNA"/>
</dbReference>
<evidence type="ECO:0000313" key="2">
    <source>
        <dbReference type="EMBL" id="GMF15675.1"/>
    </source>
</evidence>
<protein>
    <submittedName>
        <fullName evidence="2">Unnamed protein product</fullName>
    </submittedName>
</protein>
<comment type="caution">
    <text evidence="2">The sequence shown here is derived from an EMBL/GenBank/DDBJ whole genome shotgun (WGS) entry which is preliminary data.</text>
</comment>
<feature type="region of interest" description="Disordered" evidence="1">
    <location>
        <begin position="101"/>
        <end position="234"/>
    </location>
</feature>
<evidence type="ECO:0000313" key="3">
    <source>
        <dbReference type="Proteomes" id="UP001165083"/>
    </source>
</evidence>
<feature type="compositionally biased region" description="Polar residues" evidence="1">
    <location>
        <begin position="150"/>
        <end position="159"/>
    </location>
</feature>
<evidence type="ECO:0000256" key="1">
    <source>
        <dbReference type="SAM" id="MobiDB-lite"/>
    </source>
</evidence>
<name>A0A9W6TI78_9STRA</name>
<accession>A0A9W6TI78</accession>
<sequence length="287" mass="30630">MSARSTSDTNCSESVAFVKSTNWLLGSSSTCILARLGLKKECERAEPYRKGGTRAETNGNLTITPPLLRRATAAILALARTRLGGGDETETEDEADALQETGWGHSEQAEVKLEQPQDPAEAKDEADEEQQLLEVKDDLTEDAAEATDESGYSEQTQNFAGEADTVIPAKGVRKSDTEELHGEDVAMTEQVDETEVDAEKNTNDEVEGAGENDSASIEVEDDVQCTNSDTKAGPENSIAARAQCGSLNDNHGGSGLNTEPVTFSPADAKRTSTMFDNDDCNAAHVPV</sequence>
<keyword evidence="3" id="KW-1185">Reference proteome</keyword>
<reference evidence="2" key="1">
    <citation type="submission" date="2023-04" db="EMBL/GenBank/DDBJ databases">
        <title>Phytophthora lilii NBRC 32176.</title>
        <authorList>
            <person name="Ichikawa N."/>
            <person name="Sato H."/>
            <person name="Tonouchi N."/>
        </authorList>
    </citation>
    <scope>NUCLEOTIDE SEQUENCE</scope>
    <source>
        <strain evidence="2">NBRC 32176</strain>
    </source>
</reference>
<dbReference type="Proteomes" id="UP001165083">
    <property type="component" value="Unassembled WGS sequence"/>
</dbReference>
<feature type="compositionally biased region" description="Basic and acidic residues" evidence="1">
    <location>
        <begin position="107"/>
        <end position="123"/>
    </location>
</feature>
<organism evidence="2 3">
    <name type="scientific">Phytophthora lilii</name>
    <dbReference type="NCBI Taxonomy" id="2077276"/>
    <lineage>
        <taxon>Eukaryota</taxon>
        <taxon>Sar</taxon>
        <taxon>Stramenopiles</taxon>
        <taxon>Oomycota</taxon>
        <taxon>Peronosporomycetes</taxon>
        <taxon>Peronosporales</taxon>
        <taxon>Peronosporaceae</taxon>
        <taxon>Phytophthora</taxon>
    </lineage>
</organism>